<evidence type="ECO:0000256" key="1">
    <source>
        <dbReference type="SAM" id="MobiDB-lite"/>
    </source>
</evidence>
<gene>
    <name evidence="2" type="ORF">FACUT_5681</name>
</gene>
<keyword evidence="3" id="KW-1185">Reference proteome</keyword>
<dbReference type="Proteomes" id="UP000536711">
    <property type="component" value="Unassembled WGS sequence"/>
</dbReference>
<sequence length="302" mass="33411">MPGTGALVTPTLLSGETDETGMVHERQFPLSTSLAASDDDDEGTILKTLKSRKATSAFDTPSQVVIAAYNHEDLLDTNDEPHEVPVHGTYFNKVWTPGNGGSKVTNWDMRIFRKYVRASRLFIPRDGARHMPDRLPVEIPSPESATPAIYVGISEVAIQHVFMRDKNKVNKVSFADNTESFELRAEPSNVVARINTIFHEGCTVPGNISRLKRFVKDKATVFEEQPAPMARLVRQNNRALQYLPVEPLQNLKKQVMNAMAERSLPNEGDIESLTSNSATTPETTVGPQEPIVSADEPIDSEN</sequence>
<organism evidence="2 3">
    <name type="scientific">Fusarium acutatum</name>
    <dbReference type="NCBI Taxonomy" id="78861"/>
    <lineage>
        <taxon>Eukaryota</taxon>
        <taxon>Fungi</taxon>
        <taxon>Dikarya</taxon>
        <taxon>Ascomycota</taxon>
        <taxon>Pezizomycotina</taxon>
        <taxon>Sordariomycetes</taxon>
        <taxon>Hypocreomycetidae</taxon>
        <taxon>Hypocreales</taxon>
        <taxon>Nectriaceae</taxon>
        <taxon>Fusarium</taxon>
        <taxon>Fusarium fujikuroi species complex</taxon>
    </lineage>
</organism>
<comment type="caution">
    <text evidence="2">The sequence shown here is derived from an EMBL/GenBank/DDBJ whole genome shotgun (WGS) entry which is preliminary data.</text>
</comment>
<dbReference type="OrthoDB" id="5103752at2759"/>
<accession>A0A8H4NLM0</accession>
<dbReference type="EMBL" id="JAADJF010000129">
    <property type="protein sequence ID" value="KAF4437463.1"/>
    <property type="molecule type" value="Genomic_DNA"/>
</dbReference>
<protein>
    <submittedName>
        <fullName evidence="2">Uncharacterized protein</fullName>
    </submittedName>
</protein>
<feature type="region of interest" description="Disordered" evidence="1">
    <location>
        <begin position="1"/>
        <end position="20"/>
    </location>
</feature>
<feature type="compositionally biased region" description="Polar residues" evidence="1">
    <location>
        <begin position="272"/>
        <end position="286"/>
    </location>
</feature>
<reference evidence="2 3" key="1">
    <citation type="submission" date="2020-01" db="EMBL/GenBank/DDBJ databases">
        <title>Identification and distribution of gene clusters putatively required for synthesis of sphingolipid metabolism inhibitors in phylogenetically diverse species of the filamentous fungus Fusarium.</title>
        <authorList>
            <person name="Kim H.-S."/>
            <person name="Busman M."/>
            <person name="Brown D.W."/>
            <person name="Divon H."/>
            <person name="Uhlig S."/>
            <person name="Proctor R.H."/>
        </authorList>
    </citation>
    <scope>NUCLEOTIDE SEQUENCE [LARGE SCALE GENOMIC DNA]</scope>
    <source>
        <strain evidence="2 3">NRRL 13308</strain>
    </source>
</reference>
<proteinExistence type="predicted"/>
<evidence type="ECO:0000313" key="2">
    <source>
        <dbReference type="EMBL" id="KAF4437463.1"/>
    </source>
</evidence>
<evidence type="ECO:0000313" key="3">
    <source>
        <dbReference type="Proteomes" id="UP000536711"/>
    </source>
</evidence>
<dbReference type="AlphaFoldDB" id="A0A8H4NLM0"/>
<name>A0A8H4NLM0_9HYPO</name>
<feature type="region of interest" description="Disordered" evidence="1">
    <location>
        <begin position="265"/>
        <end position="302"/>
    </location>
</feature>